<name>A0A1V4IC25_9CLOT</name>
<evidence type="ECO:0000256" key="5">
    <source>
        <dbReference type="ARBA" id="ARBA00022806"/>
    </source>
</evidence>
<dbReference type="SUPFAM" id="SSF52540">
    <property type="entry name" value="P-loop containing nucleoside triphosphate hydrolases"/>
    <property type="match status" value="1"/>
</dbReference>
<dbReference type="EC" id="5.6.2.4" evidence="13"/>
<dbReference type="PANTHER" id="PTHR11070">
    <property type="entry name" value="UVRD / RECB / PCRA DNA HELICASE FAMILY MEMBER"/>
    <property type="match status" value="1"/>
</dbReference>
<dbReference type="GO" id="GO:0000724">
    <property type="term" value="P:double-strand break repair via homologous recombination"/>
    <property type="evidence" value="ECO:0007669"/>
    <property type="project" value="UniProtKB-UniRule"/>
</dbReference>
<gene>
    <name evidence="13 17" type="primary">addA</name>
    <name evidence="17" type="ORF">CLORY_40870</name>
</gene>
<comment type="similarity">
    <text evidence="13">Belongs to the helicase family. AddA subfamily.</text>
</comment>
<evidence type="ECO:0000256" key="3">
    <source>
        <dbReference type="ARBA" id="ARBA00022763"/>
    </source>
</evidence>
<evidence type="ECO:0000313" key="18">
    <source>
        <dbReference type="Proteomes" id="UP000190080"/>
    </source>
</evidence>
<dbReference type="GO" id="GO:0005829">
    <property type="term" value="C:cytosol"/>
    <property type="evidence" value="ECO:0007669"/>
    <property type="project" value="TreeGrafter"/>
</dbReference>
<dbReference type="Gene3D" id="3.90.320.10">
    <property type="match status" value="1"/>
</dbReference>
<sequence>MGQNKWTKEQESAIYSRSGNYLVAAAAGSGKTAVLVERIIKIITDAKNPIDIDRLLVVTFTNAAAAEMRERIGDAISRELDENPDSRLLQRQLTLINKANITTMHSFCLDVIKNNFHCIDLDPNFRIANETETILLKQETLQDMLERKYEQGDEKFINLVDAFGGSKDDRFLIEMISELYNFSMSGPWPEKWLIEKAEEFNVDSDFDIMSEAWGNVLIESIEIDILEALDSLNKAINICETAEGLEPYLDTLLEDKAKVETIYQAMKGSFNEIYEAFNALQFNTIKRLKKDADKVAGEEVKKIRDDVKKKLTAVGKETFSMSPQEIDDSLKHMYPYMKELSELVIEFNDEYSEAKRDRGILDFNDLEHFCLEILTDKKEDGSVVPSNVALGFKEKFEYVMVDEYQDSNTIQETIINMVSRKFGENPNVFMVGDVKQSIYRFRQAKPELFLDKYSKYSKEEDSKNRKILLFKNFRSRQEVISAVNFIFKQLMSEYVGELNYDEREALNLGADFPEADNENTVTGGPVEVNIIDKESTTEAQGNSYNETEDSVNEEEQLDRIQLEARFVALRIKKLINEERFNVYDKELKKYRRVSYRDIVILMRTTAQWAPVFMDELSENGIPVYADSNTGYFQTVEIRTVMSLLQIIDNPYQDIPLLAVLRSPIFGFTEEELIDIRLIDEEKYFFENMKDVKLNYIENDIKILSKPLTKKVIDFIEKLNEWRNKSVHMPIDKFIWYLYDDTSYFGYIGAMPNGMQRQANLKMLFQRASQYEMTSFKGLFNFINYINKLQSSSGDMGSAKILGENENVVRIMSIHKSKGLEFPVVFLCGCGKQFNLMDLNKKFLYHEELGYGPDYIDYDRRLSFQTLKKLTIKKKFKLESLSEEMRILYVAFTRAKEKLIITGSVNNIEKSCEKWCNYSSGSGEKISKHEVIKGKNYLDWICTALSRHKHGQKIREASGKQIDIIENDELSTWSVNFIYKTDVIVDKNLEDVDNFLEDDRLFINLDSNDVEEKEVRRRLDWKYKYIESSKVPANISVSEIKRSALEEEEDVFNVYDASEVKRPRFLQQENKLSGAERGTAVHFVMQHINLNNTSSIEDIKREIDIMVKENFITENQAEAVKPDKIFAFFKSSLGQRLLEASNVYRIYREVPFYIDIPATEVNKELSKEIYADEKVRLQGVIDCYFEEEDGIVLLDYKTDYVDEDGTDKIKDRYRIQIDYYSDTIEKILNKEVKNKYLYLFYTGDIVEM</sequence>
<feature type="binding site" evidence="14">
    <location>
        <begin position="25"/>
        <end position="32"/>
    </location>
    <ligand>
        <name>ATP</name>
        <dbReference type="ChEBI" id="CHEBI:30616"/>
    </ligand>
</feature>
<dbReference type="OrthoDB" id="9810135at2"/>
<keyword evidence="18" id="KW-1185">Reference proteome</keyword>
<dbReference type="Gene3D" id="3.40.50.300">
    <property type="entry name" value="P-loop containing nucleotide triphosphate hydrolases"/>
    <property type="match status" value="4"/>
</dbReference>
<dbReference type="EMBL" id="MZGV01000083">
    <property type="protein sequence ID" value="OPJ57483.1"/>
    <property type="molecule type" value="Genomic_DNA"/>
</dbReference>
<dbReference type="GO" id="GO:0005524">
    <property type="term" value="F:ATP binding"/>
    <property type="evidence" value="ECO:0007669"/>
    <property type="project" value="UniProtKB-UniRule"/>
</dbReference>
<dbReference type="InterPro" id="IPR011604">
    <property type="entry name" value="PDDEXK-like_dom_sf"/>
</dbReference>
<dbReference type="InterPro" id="IPR014016">
    <property type="entry name" value="UvrD-like_ATP-bd"/>
</dbReference>
<evidence type="ECO:0000256" key="9">
    <source>
        <dbReference type="ARBA" id="ARBA00023204"/>
    </source>
</evidence>
<dbReference type="NCBIfam" id="TIGR02785">
    <property type="entry name" value="addA_Gpos"/>
    <property type="match status" value="1"/>
</dbReference>
<evidence type="ECO:0000256" key="14">
    <source>
        <dbReference type="PROSITE-ProRule" id="PRU00560"/>
    </source>
</evidence>
<keyword evidence="7 13" id="KW-0067">ATP-binding</keyword>
<dbReference type="GO" id="GO:0016887">
    <property type="term" value="F:ATP hydrolysis activity"/>
    <property type="evidence" value="ECO:0007669"/>
    <property type="project" value="RHEA"/>
</dbReference>
<evidence type="ECO:0000256" key="7">
    <source>
        <dbReference type="ARBA" id="ARBA00022840"/>
    </source>
</evidence>
<dbReference type="Pfam" id="PF00580">
    <property type="entry name" value="UvrD-helicase"/>
    <property type="match status" value="1"/>
</dbReference>
<keyword evidence="4 13" id="KW-0378">Hydrolase</keyword>
<feature type="domain" description="UvrD-like helicase C-terminal" evidence="16">
    <location>
        <begin position="516"/>
        <end position="818"/>
    </location>
</feature>
<dbReference type="STRING" id="1450648.CLORY_40870"/>
<dbReference type="AlphaFoldDB" id="A0A1V4IC25"/>
<dbReference type="GO" id="GO:0008408">
    <property type="term" value="F:3'-5' exonuclease activity"/>
    <property type="evidence" value="ECO:0007669"/>
    <property type="project" value="UniProtKB-UniRule"/>
</dbReference>
<keyword evidence="9 13" id="KW-0234">DNA repair</keyword>
<dbReference type="SUPFAM" id="SSF52980">
    <property type="entry name" value="Restriction endonuclease-like"/>
    <property type="match status" value="1"/>
</dbReference>
<evidence type="ECO:0000256" key="10">
    <source>
        <dbReference type="ARBA" id="ARBA00023235"/>
    </source>
</evidence>
<keyword evidence="1 13" id="KW-0540">Nuclease</keyword>
<dbReference type="PANTHER" id="PTHR11070:SF48">
    <property type="entry name" value="ATP-DEPENDENT HELICASE_NUCLEASE SUBUNIT A"/>
    <property type="match status" value="1"/>
</dbReference>
<evidence type="ECO:0000256" key="1">
    <source>
        <dbReference type="ARBA" id="ARBA00022722"/>
    </source>
</evidence>
<dbReference type="FunFam" id="3.40.50.300:FF:001236">
    <property type="entry name" value="ATP-dependent helicase/nuclease subunit A"/>
    <property type="match status" value="1"/>
</dbReference>
<comment type="cofactor">
    <cofactor evidence="13">
        <name>Mg(2+)</name>
        <dbReference type="ChEBI" id="CHEBI:18420"/>
    </cofactor>
</comment>
<dbReference type="Proteomes" id="UP000190080">
    <property type="component" value="Unassembled WGS sequence"/>
</dbReference>
<comment type="subunit">
    <text evidence="13">Heterodimer of AddA and AddB/RexB.</text>
</comment>
<keyword evidence="5 13" id="KW-0347">Helicase</keyword>
<evidence type="ECO:0000256" key="4">
    <source>
        <dbReference type="ARBA" id="ARBA00022801"/>
    </source>
</evidence>
<dbReference type="GO" id="GO:0003690">
    <property type="term" value="F:double-stranded DNA binding"/>
    <property type="evidence" value="ECO:0007669"/>
    <property type="project" value="UniProtKB-UniRule"/>
</dbReference>
<dbReference type="EC" id="3.1.-.-" evidence="13"/>
<evidence type="ECO:0000259" key="16">
    <source>
        <dbReference type="PROSITE" id="PS51217"/>
    </source>
</evidence>
<dbReference type="InterPro" id="IPR027417">
    <property type="entry name" value="P-loop_NTPase"/>
</dbReference>
<keyword evidence="10 13" id="KW-0413">Isomerase</keyword>
<dbReference type="InterPro" id="IPR000212">
    <property type="entry name" value="DNA_helicase_UvrD/REP"/>
</dbReference>
<comment type="function">
    <text evidence="13">The heterodimer acts as both an ATP-dependent DNA helicase and an ATP-dependent, dual-direction single-stranded exonuclease. Recognizes the chi site generating a DNA molecule suitable for the initiation of homologous recombination. The AddA nuclease domain is required for chi fragment generation; this subunit has the helicase and 3' -&gt; 5' nuclease activities.</text>
</comment>
<dbReference type="HAMAP" id="MF_01451">
    <property type="entry name" value="AddA"/>
    <property type="match status" value="1"/>
</dbReference>
<comment type="caution">
    <text evidence="17">The sequence shown here is derived from an EMBL/GenBank/DDBJ whole genome shotgun (WGS) entry which is preliminary data.</text>
</comment>
<proteinExistence type="inferred from homology"/>
<comment type="catalytic activity">
    <reaction evidence="11 13">
        <text>Couples ATP hydrolysis with the unwinding of duplex DNA by translocating in the 3'-5' direction.</text>
        <dbReference type="EC" id="5.6.2.4"/>
    </reaction>
</comment>
<dbReference type="InterPro" id="IPR014017">
    <property type="entry name" value="DNA_helicase_UvrD-like_C"/>
</dbReference>
<dbReference type="InterPro" id="IPR038726">
    <property type="entry name" value="PDDEXK_AddAB-type"/>
</dbReference>
<dbReference type="InterPro" id="IPR011335">
    <property type="entry name" value="Restrct_endonuc-II-like"/>
</dbReference>
<reference evidence="17 18" key="1">
    <citation type="submission" date="2017-03" db="EMBL/GenBank/DDBJ databases">
        <title>Genome sequence of Clostridium oryzae DSM 28571.</title>
        <authorList>
            <person name="Poehlein A."/>
            <person name="Daniel R."/>
        </authorList>
    </citation>
    <scope>NUCLEOTIDE SEQUENCE [LARGE SCALE GENOMIC DNA]</scope>
    <source>
        <strain evidence="17 18">DSM 28571</strain>
    </source>
</reference>
<evidence type="ECO:0000256" key="12">
    <source>
        <dbReference type="ARBA" id="ARBA00048988"/>
    </source>
</evidence>
<feature type="domain" description="UvrD-like helicase ATP-binding" evidence="15">
    <location>
        <begin position="4"/>
        <end position="476"/>
    </location>
</feature>
<dbReference type="GO" id="GO:0033202">
    <property type="term" value="C:DNA helicase complex"/>
    <property type="evidence" value="ECO:0007669"/>
    <property type="project" value="TreeGrafter"/>
</dbReference>
<evidence type="ECO:0000256" key="2">
    <source>
        <dbReference type="ARBA" id="ARBA00022741"/>
    </source>
</evidence>
<keyword evidence="2 13" id="KW-0547">Nucleotide-binding</keyword>
<organism evidence="17 18">
    <name type="scientific">Clostridium oryzae</name>
    <dbReference type="NCBI Taxonomy" id="1450648"/>
    <lineage>
        <taxon>Bacteria</taxon>
        <taxon>Bacillati</taxon>
        <taxon>Bacillota</taxon>
        <taxon>Clostridia</taxon>
        <taxon>Eubacteriales</taxon>
        <taxon>Clostridiaceae</taxon>
        <taxon>Clostridium</taxon>
    </lineage>
</organism>
<dbReference type="PROSITE" id="PS51217">
    <property type="entry name" value="UVRD_HELICASE_CTER"/>
    <property type="match status" value="1"/>
</dbReference>
<evidence type="ECO:0000256" key="8">
    <source>
        <dbReference type="ARBA" id="ARBA00023125"/>
    </source>
</evidence>
<comment type="catalytic activity">
    <reaction evidence="12 13">
        <text>ATP + H2O = ADP + phosphate + H(+)</text>
        <dbReference type="Rhea" id="RHEA:13065"/>
        <dbReference type="ChEBI" id="CHEBI:15377"/>
        <dbReference type="ChEBI" id="CHEBI:15378"/>
        <dbReference type="ChEBI" id="CHEBI:30616"/>
        <dbReference type="ChEBI" id="CHEBI:43474"/>
        <dbReference type="ChEBI" id="CHEBI:456216"/>
        <dbReference type="EC" id="5.6.2.4"/>
    </reaction>
</comment>
<dbReference type="Pfam" id="PF13361">
    <property type="entry name" value="UvrD_C"/>
    <property type="match status" value="1"/>
</dbReference>
<evidence type="ECO:0000256" key="13">
    <source>
        <dbReference type="HAMAP-Rule" id="MF_01451"/>
    </source>
</evidence>
<evidence type="ECO:0000313" key="17">
    <source>
        <dbReference type="EMBL" id="OPJ57483.1"/>
    </source>
</evidence>
<protein>
    <recommendedName>
        <fullName evidence="13">ATP-dependent helicase/nuclease subunit A</fullName>
        <ecNumber evidence="13">3.1.-.-</ecNumber>
        <ecNumber evidence="13">5.6.2.4</ecNumber>
    </recommendedName>
    <alternativeName>
        <fullName evidence="13">ATP-dependent helicase/nuclease AddA</fullName>
    </alternativeName>
    <alternativeName>
        <fullName evidence="13">DNA 3'-5' helicase AddA</fullName>
    </alternativeName>
</protein>
<accession>A0A1V4IC25</accession>
<evidence type="ECO:0000256" key="11">
    <source>
        <dbReference type="ARBA" id="ARBA00034617"/>
    </source>
</evidence>
<keyword evidence="6 13" id="KW-0269">Exonuclease</keyword>
<dbReference type="InterPro" id="IPR014152">
    <property type="entry name" value="AddA"/>
</dbReference>
<keyword evidence="8 13" id="KW-0238">DNA-binding</keyword>
<dbReference type="RefSeq" id="WP_079428004.1">
    <property type="nucleotide sequence ID" value="NZ_MZGV01000083.1"/>
</dbReference>
<dbReference type="PROSITE" id="PS51198">
    <property type="entry name" value="UVRD_HELICASE_ATP_BIND"/>
    <property type="match status" value="1"/>
</dbReference>
<keyword evidence="3 13" id="KW-0227">DNA damage</keyword>
<evidence type="ECO:0000259" key="15">
    <source>
        <dbReference type="PROSITE" id="PS51198"/>
    </source>
</evidence>
<dbReference type="GO" id="GO:0043138">
    <property type="term" value="F:3'-5' DNA helicase activity"/>
    <property type="evidence" value="ECO:0007669"/>
    <property type="project" value="UniProtKB-UniRule"/>
</dbReference>
<evidence type="ECO:0000256" key="6">
    <source>
        <dbReference type="ARBA" id="ARBA00022839"/>
    </source>
</evidence>
<dbReference type="Pfam" id="PF12705">
    <property type="entry name" value="PDDEXK_1"/>
    <property type="match status" value="1"/>
</dbReference>